<comment type="pathway">
    <text evidence="1">Carbohydrate acid metabolism.</text>
</comment>
<sequence length="224" mass="22988">MNTVSPNRVAWPSMRRSLVAILRGIRPDETEAVVAALIEEGFEAIEIPLNSPEPFRSIEAAARLAPSCVLIGAGTVLDVAEVDRLAAAGGRLMVSPNVDPEVIARAGHHGMVTMPGVLTPTEALAAVKAGASGLKFFPANLLGPSIIQAISVVLPPGTVIGAVGGVGENEFAAYARAGIRTFGLGSSLYRPGATVGEVRQKARAVIAAYDAAFTGPQETLRAGG</sequence>
<accession>A0A2W5SIG6</accession>
<dbReference type="EC" id="4.1.2.21" evidence="6"/>
<dbReference type="Gene3D" id="3.20.20.70">
    <property type="entry name" value="Aldolase class I"/>
    <property type="match status" value="1"/>
</dbReference>
<organism evidence="6 7">
    <name type="scientific">Ancylobacter novellus</name>
    <name type="common">Thiobacillus novellus</name>
    <dbReference type="NCBI Taxonomy" id="921"/>
    <lineage>
        <taxon>Bacteria</taxon>
        <taxon>Pseudomonadati</taxon>
        <taxon>Pseudomonadota</taxon>
        <taxon>Alphaproteobacteria</taxon>
        <taxon>Hyphomicrobiales</taxon>
        <taxon>Xanthobacteraceae</taxon>
        <taxon>Ancylobacter</taxon>
    </lineage>
</organism>
<comment type="similarity">
    <text evidence="2">Belongs to the KHG/KDPG aldolase family.</text>
</comment>
<evidence type="ECO:0000256" key="5">
    <source>
        <dbReference type="ARBA" id="ARBA00023277"/>
    </source>
</evidence>
<dbReference type="Proteomes" id="UP000248887">
    <property type="component" value="Unassembled WGS sequence"/>
</dbReference>
<evidence type="ECO:0000313" key="6">
    <source>
        <dbReference type="EMBL" id="PZQ79373.1"/>
    </source>
</evidence>
<gene>
    <name evidence="6" type="ORF">DI549_20295</name>
</gene>
<dbReference type="InterPro" id="IPR031338">
    <property type="entry name" value="KDPG/KHG_AS_2"/>
</dbReference>
<evidence type="ECO:0000256" key="2">
    <source>
        <dbReference type="ARBA" id="ARBA00006906"/>
    </source>
</evidence>
<evidence type="ECO:0000313" key="7">
    <source>
        <dbReference type="Proteomes" id="UP000248887"/>
    </source>
</evidence>
<dbReference type="InterPro" id="IPR000887">
    <property type="entry name" value="Aldlse_KDPG_KHG"/>
</dbReference>
<proteinExistence type="inferred from homology"/>
<dbReference type="Pfam" id="PF01081">
    <property type="entry name" value="Aldolase"/>
    <property type="match status" value="1"/>
</dbReference>
<keyword evidence="5" id="KW-0119">Carbohydrate metabolism</keyword>
<dbReference type="SUPFAM" id="SSF51569">
    <property type="entry name" value="Aldolase"/>
    <property type="match status" value="1"/>
</dbReference>
<evidence type="ECO:0000256" key="4">
    <source>
        <dbReference type="ARBA" id="ARBA00023239"/>
    </source>
</evidence>
<dbReference type="CDD" id="cd00452">
    <property type="entry name" value="KDPG_aldolase"/>
    <property type="match status" value="1"/>
</dbReference>
<dbReference type="AlphaFoldDB" id="A0A2W5SIG6"/>
<name>A0A2W5SIG6_ANCNO</name>
<keyword evidence="4 6" id="KW-0456">Lyase</keyword>
<evidence type="ECO:0000256" key="1">
    <source>
        <dbReference type="ARBA" id="ARBA00004761"/>
    </source>
</evidence>
<comment type="caution">
    <text evidence="6">The sequence shown here is derived from an EMBL/GenBank/DDBJ whole genome shotgun (WGS) entry which is preliminary data.</text>
</comment>
<evidence type="ECO:0000256" key="3">
    <source>
        <dbReference type="ARBA" id="ARBA00011233"/>
    </source>
</evidence>
<dbReference type="PROSITE" id="PS00160">
    <property type="entry name" value="ALDOLASE_KDPG_KHG_2"/>
    <property type="match status" value="1"/>
</dbReference>
<protein>
    <submittedName>
        <fullName evidence="6">2-dehydro-3-deoxy-6-phosphogalactonate aldolase</fullName>
        <ecNumber evidence="6">4.1.2.21</ecNumber>
    </submittedName>
</protein>
<dbReference type="PANTHER" id="PTHR30246">
    <property type="entry name" value="2-KETO-3-DEOXY-6-PHOSPHOGLUCONATE ALDOLASE"/>
    <property type="match status" value="1"/>
</dbReference>
<dbReference type="GO" id="GO:0008674">
    <property type="term" value="F:2-dehydro-3-deoxy-6-phosphogalactonate aldolase activity"/>
    <property type="evidence" value="ECO:0007669"/>
    <property type="project" value="UniProtKB-EC"/>
</dbReference>
<dbReference type="NCBIfam" id="NF006600">
    <property type="entry name" value="PRK09140.1"/>
    <property type="match status" value="1"/>
</dbReference>
<dbReference type="PANTHER" id="PTHR30246:SF1">
    <property type="entry name" value="2-DEHYDRO-3-DEOXY-6-PHOSPHOGALACTONATE ALDOLASE-RELATED"/>
    <property type="match status" value="1"/>
</dbReference>
<reference evidence="6 7" key="1">
    <citation type="submission" date="2017-08" db="EMBL/GenBank/DDBJ databases">
        <title>Infants hospitalized years apart are colonized by the same room-sourced microbial strains.</title>
        <authorList>
            <person name="Brooks B."/>
            <person name="Olm M.R."/>
            <person name="Firek B.A."/>
            <person name="Baker R."/>
            <person name="Thomas B.C."/>
            <person name="Morowitz M.J."/>
            <person name="Banfield J.F."/>
        </authorList>
    </citation>
    <scope>NUCLEOTIDE SEQUENCE [LARGE SCALE GENOMIC DNA]</scope>
    <source>
        <strain evidence="6">S2_005_001_R2_27</strain>
    </source>
</reference>
<dbReference type="EMBL" id="QFQD01000091">
    <property type="protein sequence ID" value="PZQ79373.1"/>
    <property type="molecule type" value="Genomic_DNA"/>
</dbReference>
<comment type="subunit">
    <text evidence="3">Homotrimer.</text>
</comment>
<dbReference type="InterPro" id="IPR013785">
    <property type="entry name" value="Aldolase_TIM"/>
</dbReference>